<evidence type="ECO:0000313" key="1">
    <source>
        <dbReference type="EMBL" id="KAK4037910.1"/>
    </source>
</evidence>
<dbReference type="EMBL" id="JAOYFB010000040">
    <property type="protein sequence ID" value="KAK4037910.1"/>
    <property type="molecule type" value="Genomic_DNA"/>
</dbReference>
<evidence type="ECO:0000313" key="2">
    <source>
        <dbReference type="Proteomes" id="UP001234178"/>
    </source>
</evidence>
<name>A0ABR0B8C0_9CRUS</name>
<sequence length="142" mass="15855">MATKVEKVFGPDYLQPGLLMEDTVANLNFTFIAPVSRGTQPGCRGCDWLVSNSSEETLTFQCVFQHSAKNLIVVGLLWNILYLYTVPPNLVSVTYAKPKRLALGYELDIEASSFPSPSSPLAELYSFRFMFNVLAFPIHTQL</sequence>
<reference evidence="1 2" key="1">
    <citation type="journal article" date="2023" name="Nucleic Acids Res.">
        <title>The hologenome of Daphnia magna reveals possible DNA methylation and microbiome-mediated evolution of the host genome.</title>
        <authorList>
            <person name="Chaturvedi A."/>
            <person name="Li X."/>
            <person name="Dhandapani V."/>
            <person name="Marshall H."/>
            <person name="Kissane S."/>
            <person name="Cuenca-Cambronero M."/>
            <person name="Asole G."/>
            <person name="Calvet F."/>
            <person name="Ruiz-Romero M."/>
            <person name="Marangio P."/>
            <person name="Guigo R."/>
            <person name="Rago D."/>
            <person name="Mirbahai L."/>
            <person name="Eastwood N."/>
            <person name="Colbourne J.K."/>
            <person name="Zhou J."/>
            <person name="Mallon E."/>
            <person name="Orsini L."/>
        </authorList>
    </citation>
    <scope>NUCLEOTIDE SEQUENCE [LARGE SCALE GENOMIC DNA]</scope>
    <source>
        <strain evidence="1">LRV0_1</strain>
    </source>
</reference>
<gene>
    <name evidence="1" type="ORF">OUZ56_029934</name>
</gene>
<accession>A0ABR0B8C0</accession>
<protein>
    <submittedName>
        <fullName evidence="1">Uncharacterized protein</fullName>
    </submittedName>
</protein>
<dbReference type="Proteomes" id="UP001234178">
    <property type="component" value="Unassembled WGS sequence"/>
</dbReference>
<proteinExistence type="predicted"/>
<keyword evidence="2" id="KW-1185">Reference proteome</keyword>
<comment type="caution">
    <text evidence="1">The sequence shown here is derived from an EMBL/GenBank/DDBJ whole genome shotgun (WGS) entry which is preliminary data.</text>
</comment>
<organism evidence="1 2">
    <name type="scientific">Daphnia magna</name>
    <dbReference type="NCBI Taxonomy" id="35525"/>
    <lineage>
        <taxon>Eukaryota</taxon>
        <taxon>Metazoa</taxon>
        <taxon>Ecdysozoa</taxon>
        <taxon>Arthropoda</taxon>
        <taxon>Crustacea</taxon>
        <taxon>Branchiopoda</taxon>
        <taxon>Diplostraca</taxon>
        <taxon>Cladocera</taxon>
        <taxon>Anomopoda</taxon>
        <taxon>Daphniidae</taxon>
        <taxon>Daphnia</taxon>
    </lineage>
</organism>